<name>A0AA41R128_9BACT</name>
<reference evidence="1" key="1">
    <citation type="submission" date="2022-04" db="EMBL/GenBank/DDBJ databases">
        <title>Desulfatitalea alkaliphila sp. nov., a novel anaerobic sulfate-reducing bacterium isolated from terrestrial mud volcano, Taman Peninsula, Russia.</title>
        <authorList>
            <person name="Khomyakova M.A."/>
            <person name="Merkel A.Y."/>
            <person name="Slobodkin A.I."/>
        </authorList>
    </citation>
    <scope>NUCLEOTIDE SEQUENCE</scope>
    <source>
        <strain evidence="1">M08but</strain>
    </source>
</reference>
<dbReference type="InterPro" id="IPR003737">
    <property type="entry name" value="GlcNAc_PI_deacetylase-related"/>
</dbReference>
<keyword evidence="2" id="KW-1185">Reference proteome</keyword>
<sequence length="231" mass="26423">MPEPTDVLVITAHPDDAEFGASGTVARWTAEGRTVVYVLCTSGEKGTTDRRMDPATLGRIREDEQRAAAAVLGVREVVFLRHADQSLEDTPAFRKQIVEMIRTYRPHTVVTTDPYRRYVWHRDHRIMGQVVLDAVFPFARDHMAYPDLLDRGLEPHKVSEVLFFGAEDVNHYSDISATFDKKVAALRCHDSQIREMGVTDLEGWLRKRYRQLAAKSEYEVAEAFHRIKLPD</sequence>
<dbReference type="PANTHER" id="PTHR12993">
    <property type="entry name" value="N-ACETYLGLUCOSAMINYL-PHOSPHATIDYLINOSITOL DE-N-ACETYLASE-RELATED"/>
    <property type="match status" value="1"/>
</dbReference>
<proteinExistence type="predicted"/>
<dbReference type="AlphaFoldDB" id="A0AA41R128"/>
<accession>A0AA41R128</accession>
<dbReference type="Pfam" id="PF02585">
    <property type="entry name" value="PIG-L"/>
    <property type="match status" value="1"/>
</dbReference>
<dbReference type="GO" id="GO:0016811">
    <property type="term" value="F:hydrolase activity, acting on carbon-nitrogen (but not peptide) bonds, in linear amides"/>
    <property type="evidence" value="ECO:0007669"/>
    <property type="project" value="TreeGrafter"/>
</dbReference>
<evidence type="ECO:0000313" key="2">
    <source>
        <dbReference type="Proteomes" id="UP001165427"/>
    </source>
</evidence>
<dbReference type="PANTHER" id="PTHR12993:SF28">
    <property type="entry name" value="LMBE FAMILY PROTEIN"/>
    <property type="match status" value="1"/>
</dbReference>
<dbReference type="SUPFAM" id="SSF102588">
    <property type="entry name" value="LmbE-like"/>
    <property type="match status" value="1"/>
</dbReference>
<dbReference type="EMBL" id="JALJRB010000009">
    <property type="protein sequence ID" value="MCJ8500912.1"/>
    <property type="molecule type" value="Genomic_DNA"/>
</dbReference>
<organism evidence="1 2">
    <name type="scientific">Desulfatitalea alkaliphila</name>
    <dbReference type="NCBI Taxonomy" id="2929485"/>
    <lineage>
        <taxon>Bacteria</taxon>
        <taxon>Pseudomonadati</taxon>
        <taxon>Thermodesulfobacteriota</taxon>
        <taxon>Desulfobacteria</taxon>
        <taxon>Desulfobacterales</taxon>
        <taxon>Desulfosarcinaceae</taxon>
        <taxon>Desulfatitalea</taxon>
    </lineage>
</organism>
<protein>
    <submittedName>
        <fullName evidence="1">PIG-L family deacetylase</fullName>
    </submittedName>
</protein>
<dbReference type="RefSeq" id="WP_246906703.1">
    <property type="nucleotide sequence ID" value="NZ_JALJRB010000009.1"/>
</dbReference>
<evidence type="ECO:0000313" key="1">
    <source>
        <dbReference type="EMBL" id="MCJ8500912.1"/>
    </source>
</evidence>
<dbReference type="Gene3D" id="3.40.50.10320">
    <property type="entry name" value="LmbE-like"/>
    <property type="match status" value="1"/>
</dbReference>
<gene>
    <name evidence="1" type="ORF">MRX98_10045</name>
</gene>
<comment type="caution">
    <text evidence="1">The sequence shown here is derived from an EMBL/GenBank/DDBJ whole genome shotgun (WGS) entry which is preliminary data.</text>
</comment>
<dbReference type="Proteomes" id="UP001165427">
    <property type="component" value="Unassembled WGS sequence"/>
</dbReference>
<dbReference type="InterPro" id="IPR024078">
    <property type="entry name" value="LmbE-like_dom_sf"/>
</dbReference>